<protein>
    <recommendedName>
        <fullName evidence="4">Carbamoyl phosphate synthase preATP-grasp domain-containing protein</fullName>
    </recommendedName>
</protein>
<feature type="non-terminal residue" evidence="5">
    <location>
        <position position="180"/>
    </location>
</feature>
<keyword evidence="1" id="KW-0436">Ligase</keyword>
<dbReference type="PRINTS" id="PR00098">
    <property type="entry name" value="CPSASE"/>
</dbReference>
<dbReference type="SUPFAM" id="SSF52440">
    <property type="entry name" value="PreATP-grasp domain"/>
    <property type="match status" value="1"/>
</dbReference>
<dbReference type="AlphaFoldDB" id="A0A1X0R9T0"/>
<dbReference type="GO" id="GO:0005737">
    <property type="term" value="C:cytoplasm"/>
    <property type="evidence" value="ECO:0007669"/>
    <property type="project" value="TreeGrafter"/>
</dbReference>
<dbReference type="PANTHER" id="PTHR11405">
    <property type="entry name" value="CARBAMOYLTRANSFERASE FAMILY MEMBER"/>
    <property type="match status" value="1"/>
</dbReference>
<dbReference type="FunFam" id="3.40.50.20:FF:000019">
    <property type="entry name" value="Carbamoyl phosphate synthetase II"/>
    <property type="match status" value="1"/>
</dbReference>
<evidence type="ECO:0000259" key="4">
    <source>
        <dbReference type="Pfam" id="PF25596"/>
    </source>
</evidence>
<dbReference type="Pfam" id="PF25596">
    <property type="entry name" value="CPSase_L_D1"/>
    <property type="match status" value="1"/>
</dbReference>
<keyword evidence="2" id="KW-0547">Nucleotide-binding</keyword>
<gene>
    <name evidence="5" type="ORF">BCV72DRAFT_224373</name>
</gene>
<dbReference type="Gene3D" id="3.40.50.20">
    <property type="match status" value="1"/>
</dbReference>
<evidence type="ECO:0000256" key="2">
    <source>
        <dbReference type="ARBA" id="ARBA00022741"/>
    </source>
</evidence>
<dbReference type="InterPro" id="IPR005483">
    <property type="entry name" value="CPSase_dom"/>
</dbReference>
<evidence type="ECO:0000256" key="1">
    <source>
        <dbReference type="ARBA" id="ARBA00022598"/>
    </source>
</evidence>
<dbReference type="PANTHER" id="PTHR11405:SF53">
    <property type="entry name" value="CARBAMOYL-PHOSPHATE SYNTHASE [AMMONIA], MITOCHONDRIAL"/>
    <property type="match status" value="1"/>
</dbReference>
<keyword evidence="3" id="KW-0067">ATP-binding</keyword>
<dbReference type="GO" id="GO:0005524">
    <property type="term" value="F:ATP binding"/>
    <property type="evidence" value="ECO:0007669"/>
    <property type="project" value="UniProtKB-KW"/>
</dbReference>
<organism evidence="5">
    <name type="scientific">Rhizopus microsporus var. microsporus</name>
    <dbReference type="NCBI Taxonomy" id="86635"/>
    <lineage>
        <taxon>Eukaryota</taxon>
        <taxon>Fungi</taxon>
        <taxon>Fungi incertae sedis</taxon>
        <taxon>Mucoromycota</taxon>
        <taxon>Mucoromycotina</taxon>
        <taxon>Mucoromycetes</taxon>
        <taxon>Mucorales</taxon>
        <taxon>Mucorineae</taxon>
        <taxon>Rhizopodaceae</taxon>
        <taxon>Rhizopus</taxon>
    </lineage>
</organism>
<feature type="domain" description="Carbamoyl phosphate synthase preATP-grasp" evidence="4">
    <location>
        <begin position="39"/>
        <end position="155"/>
    </location>
</feature>
<dbReference type="EMBL" id="KV921883">
    <property type="protein sequence ID" value="ORE08805.1"/>
    <property type="molecule type" value="Genomic_DNA"/>
</dbReference>
<dbReference type="Proteomes" id="UP000242414">
    <property type="component" value="Unassembled WGS sequence"/>
</dbReference>
<dbReference type="InterPro" id="IPR016185">
    <property type="entry name" value="PreATP-grasp_dom_sf"/>
</dbReference>
<name>A0A1X0R9T0_RHIZD</name>
<accession>A0A1X0R9T0</accession>
<reference evidence="5" key="1">
    <citation type="journal article" date="2016" name="Proc. Natl. Acad. Sci. U.S.A.">
        <title>Lipid metabolic changes in an early divergent fungus govern the establishment of a mutualistic symbiosis with endobacteria.</title>
        <authorList>
            <person name="Lastovetsky O.A."/>
            <person name="Gaspar M.L."/>
            <person name="Mondo S.J."/>
            <person name="LaButti K.M."/>
            <person name="Sandor L."/>
            <person name="Grigoriev I.V."/>
            <person name="Henry S.A."/>
            <person name="Pawlowska T.E."/>
        </authorList>
    </citation>
    <scope>NUCLEOTIDE SEQUENCE [LARGE SCALE GENOMIC DNA]</scope>
    <source>
        <strain evidence="5">ATCC 52814</strain>
    </source>
</reference>
<evidence type="ECO:0000313" key="5">
    <source>
        <dbReference type="EMBL" id="ORE08805.1"/>
    </source>
</evidence>
<dbReference type="GO" id="GO:0004088">
    <property type="term" value="F:carbamoyl-phosphate synthase (glutamine-hydrolyzing) activity"/>
    <property type="evidence" value="ECO:0007669"/>
    <property type="project" value="TreeGrafter"/>
</dbReference>
<proteinExistence type="predicted"/>
<sequence length="180" mass="19253">MHIIDSIPLSTPPPSVNSREGAAVKVSEEILSNVPLVDVKKVLVVGSGGLSIGQAGEFDYSGSQAIKALRESGIQTILVNPNIATIQTSHTLADKVYFLPVTCEYVSHILEKERPDGILLTFGGQTALNCGIELDRSGILKRLNVKVLGTPIKTLITSEDRDLFVKALNGNSFSELIGEI</sequence>
<dbReference type="VEuPathDB" id="FungiDB:BCV72DRAFT_224373"/>
<evidence type="ECO:0000256" key="3">
    <source>
        <dbReference type="ARBA" id="ARBA00022840"/>
    </source>
</evidence>
<dbReference type="InterPro" id="IPR058047">
    <property type="entry name" value="CPSase_preATP-grasp"/>
</dbReference>